<dbReference type="InterPro" id="IPR008397">
    <property type="entry name" value="Alginate_lyase_dom"/>
</dbReference>
<proteinExistence type="predicted"/>
<accession>A0ABS2I8W1</accession>
<dbReference type="SUPFAM" id="SSF48230">
    <property type="entry name" value="Chondroitin AC/alginate lyase"/>
    <property type="match status" value="1"/>
</dbReference>
<evidence type="ECO:0000256" key="2">
    <source>
        <dbReference type="ARBA" id="ARBA00023239"/>
    </source>
</evidence>
<comment type="caution">
    <text evidence="5">The sequence shown here is derived from an EMBL/GenBank/DDBJ whole genome shotgun (WGS) entry which is preliminary data.</text>
</comment>
<gene>
    <name evidence="5" type="ORF">JQX08_01775</name>
</gene>
<dbReference type="InterPro" id="IPR008929">
    <property type="entry name" value="Chondroitin_lyas"/>
</dbReference>
<dbReference type="Pfam" id="PF05426">
    <property type="entry name" value="Alginate_lyase"/>
    <property type="match status" value="1"/>
</dbReference>
<dbReference type="GO" id="GO:0045135">
    <property type="term" value="F:poly(beta-D-mannuronate) lyase activity"/>
    <property type="evidence" value="ECO:0007669"/>
    <property type="project" value="UniProtKB-EC"/>
</dbReference>
<dbReference type="RefSeq" id="WP_204914285.1">
    <property type="nucleotide sequence ID" value="NZ_JAFEUP010000001.1"/>
</dbReference>
<evidence type="ECO:0000256" key="3">
    <source>
        <dbReference type="SAM" id="SignalP"/>
    </source>
</evidence>
<organism evidence="5 6">
    <name type="scientific">Zestomonas insulae</name>
    <dbReference type="NCBI Taxonomy" id="2809017"/>
    <lineage>
        <taxon>Bacteria</taxon>
        <taxon>Pseudomonadati</taxon>
        <taxon>Pseudomonadota</taxon>
        <taxon>Gammaproteobacteria</taxon>
        <taxon>Pseudomonadales</taxon>
        <taxon>Pseudomonadaceae</taxon>
        <taxon>Zestomonas</taxon>
    </lineage>
</organism>
<feature type="chain" id="PRO_5045794848" evidence="3">
    <location>
        <begin position="20"/>
        <end position="364"/>
    </location>
</feature>
<dbReference type="Proteomes" id="UP000717995">
    <property type="component" value="Unassembled WGS sequence"/>
</dbReference>
<feature type="signal peptide" evidence="3">
    <location>
        <begin position="1"/>
        <end position="19"/>
    </location>
</feature>
<feature type="domain" description="Alginate lyase" evidence="4">
    <location>
        <begin position="55"/>
        <end position="295"/>
    </location>
</feature>
<sequence length="364" mass="40861">MKRTGLLLAGALLAPWCWAAPLVPPPGYYLEATVKEGEADKCPTAPIPHTGDLMIPSKYEGSGEARDQLNKESFARYKEKSKAINDLEKGVNKQVAAYLRLGRDGYVSCTLDWLESWARANALLSTQYTHTGKSMRKWALGSISSAYLRLKFSRSQPLRGHEQQTQLVESWIGQLGQQVVRDWKDQPLDRLNNHQYWAAWAVMAAAVVVDQHELFDWAVSQYRIAASQVDADGYLPRELSRETRALAYHNYSMGPLMMLVAFAQANGLDVREANNGAMRRLANRVEAGIEDPEVFERKTGFEQELEDLQEDGKFAWLEPYCALYTCSAQTNAWRLSIEPLKTYRLGGDVTQLFAGANAQHAAAR</sequence>
<evidence type="ECO:0000313" key="6">
    <source>
        <dbReference type="Proteomes" id="UP000717995"/>
    </source>
</evidence>
<dbReference type="EMBL" id="JAFEUP010000001">
    <property type="protein sequence ID" value="MBM7059425.1"/>
    <property type="molecule type" value="Genomic_DNA"/>
</dbReference>
<keyword evidence="2 5" id="KW-0456">Lyase</keyword>
<dbReference type="NCBIfam" id="NF001467">
    <property type="entry name" value="PRK00325.1-2"/>
    <property type="match status" value="1"/>
</dbReference>
<dbReference type="Gene3D" id="1.50.10.100">
    <property type="entry name" value="Chondroitin AC/alginate lyase"/>
    <property type="match status" value="1"/>
</dbReference>
<evidence type="ECO:0000313" key="5">
    <source>
        <dbReference type="EMBL" id="MBM7059425.1"/>
    </source>
</evidence>
<protein>
    <submittedName>
        <fullName evidence="5">Mannuronate-specific alginate lyase</fullName>
        <ecNumber evidence="5">4.2.2.3</ecNumber>
    </submittedName>
</protein>
<reference evidence="5 6" key="1">
    <citation type="submission" date="2021-02" db="EMBL/GenBank/DDBJ databases">
        <authorList>
            <person name="Lee D.-H."/>
        </authorList>
    </citation>
    <scope>NUCLEOTIDE SEQUENCE [LARGE SCALE GENOMIC DNA]</scope>
    <source>
        <strain evidence="5 6">UL073</strain>
    </source>
</reference>
<evidence type="ECO:0000256" key="1">
    <source>
        <dbReference type="ARBA" id="ARBA00022729"/>
    </source>
</evidence>
<dbReference type="EC" id="4.2.2.3" evidence="5"/>
<name>A0ABS2I8W1_9GAMM</name>
<evidence type="ECO:0000259" key="4">
    <source>
        <dbReference type="Pfam" id="PF05426"/>
    </source>
</evidence>
<keyword evidence="1 3" id="KW-0732">Signal</keyword>
<keyword evidence="6" id="KW-1185">Reference proteome</keyword>